<dbReference type="OrthoDB" id="9839446at2"/>
<name>A0A4R2KH96_9RHOB</name>
<sequence>MVRILLMTVALAVGGLAGPAAAQPDAVAMACFEKGDFVCAYREFTDLMTSESRAPLEGPEGDLSIAGARWEVLFRMAVPQLGNRAARTEAERLLEIVRSDHGDTRFMYATLHLVRAETCAALGDDACAAESRDALCANQEIWAAPFAMPAQGAEMTARVQALMSQCEE</sequence>
<dbReference type="AlphaFoldDB" id="A0A4R2KH96"/>
<feature type="chain" id="PRO_5020463366" evidence="1">
    <location>
        <begin position="23"/>
        <end position="168"/>
    </location>
</feature>
<keyword evidence="1" id="KW-0732">Signal</keyword>
<gene>
    <name evidence="2" type="ORF">EV655_104213</name>
</gene>
<dbReference type="Proteomes" id="UP000295142">
    <property type="component" value="Unassembled WGS sequence"/>
</dbReference>
<protein>
    <submittedName>
        <fullName evidence="2">Uncharacterized protein</fullName>
    </submittedName>
</protein>
<accession>A0A4R2KH96</accession>
<reference evidence="2 3" key="1">
    <citation type="submission" date="2019-03" db="EMBL/GenBank/DDBJ databases">
        <title>Genomic Encyclopedia of Type Strains, Phase IV (KMG-IV): sequencing the most valuable type-strain genomes for metagenomic binning, comparative biology and taxonomic classification.</title>
        <authorList>
            <person name="Goeker M."/>
        </authorList>
    </citation>
    <scope>NUCLEOTIDE SEQUENCE [LARGE SCALE GENOMIC DNA]</scope>
    <source>
        <strain evidence="2 3">DSM 4868</strain>
    </source>
</reference>
<keyword evidence="3" id="KW-1185">Reference proteome</keyword>
<evidence type="ECO:0000256" key="1">
    <source>
        <dbReference type="SAM" id="SignalP"/>
    </source>
</evidence>
<dbReference type="RefSeq" id="WP_132543154.1">
    <property type="nucleotide sequence ID" value="NZ_SLWW01000004.1"/>
</dbReference>
<feature type="signal peptide" evidence="1">
    <location>
        <begin position="1"/>
        <end position="22"/>
    </location>
</feature>
<comment type="caution">
    <text evidence="2">The sequence shown here is derived from an EMBL/GenBank/DDBJ whole genome shotgun (WGS) entry which is preliminary data.</text>
</comment>
<evidence type="ECO:0000313" key="3">
    <source>
        <dbReference type="Proteomes" id="UP000295142"/>
    </source>
</evidence>
<organism evidence="2 3">
    <name type="scientific">Rhodovulum euryhalinum</name>
    <dbReference type="NCBI Taxonomy" id="35805"/>
    <lineage>
        <taxon>Bacteria</taxon>
        <taxon>Pseudomonadati</taxon>
        <taxon>Pseudomonadota</taxon>
        <taxon>Alphaproteobacteria</taxon>
        <taxon>Rhodobacterales</taxon>
        <taxon>Paracoccaceae</taxon>
        <taxon>Rhodovulum</taxon>
    </lineage>
</organism>
<dbReference type="EMBL" id="SLWW01000004">
    <property type="protein sequence ID" value="TCO72524.1"/>
    <property type="molecule type" value="Genomic_DNA"/>
</dbReference>
<proteinExistence type="predicted"/>
<evidence type="ECO:0000313" key="2">
    <source>
        <dbReference type="EMBL" id="TCO72524.1"/>
    </source>
</evidence>